<feature type="chain" id="PRO_5045868984" description="Protein kinase domain-containing protein" evidence="3">
    <location>
        <begin position="19"/>
        <end position="2029"/>
    </location>
</feature>
<feature type="signal peptide" evidence="3">
    <location>
        <begin position="1"/>
        <end position="18"/>
    </location>
</feature>
<dbReference type="InterPro" id="IPR001245">
    <property type="entry name" value="Ser-Thr/Tyr_kinase_cat_dom"/>
</dbReference>
<keyword evidence="3" id="KW-0732">Signal</keyword>
<evidence type="ECO:0000256" key="3">
    <source>
        <dbReference type="SAM" id="SignalP"/>
    </source>
</evidence>
<protein>
    <recommendedName>
        <fullName evidence="4">Protein kinase domain-containing protein</fullName>
    </recommendedName>
</protein>
<dbReference type="SUPFAM" id="SSF56112">
    <property type="entry name" value="Protein kinase-like (PK-like)"/>
    <property type="match status" value="1"/>
</dbReference>
<proteinExistence type="predicted"/>
<dbReference type="InterPro" id="IPR050167">
    <property type="entry name" value="Ser_Thr_protein_kinase"/>
</dbReference>
<feature type="domain" description="Protein kinase" evidence="4">
    <location>
        <begin position="1631"/>
        <end position="2016"/>
    </location>
</feature>
<keyword evidence="2" id="KW-0812">Transmembrane</keyword>
<dbReference type="SUPFAM" id="SSF51126">
    <property type="entry name" value="Pectin lyase-like"/>
    <property type="match status" value="1"/>
</dbReference>
<dbReference type="InterPro" id="IPR000719">
    <property type="entry name" value="Prot_kinase_dom"/>
</dbReference>
<dbReference type="Gene3D" id="1.10.510.10">
    <property type="entry name" value="Transferase(Phosphotransferase) domain 1"/>
    <property type="match status" value="1"/>
</dbReference>
<evidence type="ECO:0000256" key="1">
    <source>
        <dbReference type="SAM" id="MobiDB-lite"/>
    </source>
</evidence>
<dbReference type="InterPro" id="IPR011050">
    <property type="entry name" value="Pectin_lyase_fold/virulence"/>
</dbReference>
<feature type="compositionally biased region" description="Polar residues" evidence="1">
    <location>
        <begin position="1895"/>
        <end position="1913"/>
    </location>
</feature>
<accession>A0ABQ9YEC1</accession>
<name>A0ABQ9YEC1_9EUKA</name>
<keyword evidence="2" id="KW-0472">Membrane</keyword>
<dbReference type="EMBL" id="JARBJD010000013">
    <property type="protein sequence ID" value="KAK2962033.1"/>
    <property type="molecule type" value="Genomic_DNA"/>
</dbReference>
<gene>
    <name evidence="5" type="ORF">BLNAU_3089</name>
</gene>
<dbReference type="PROSITE" id="PS50011">
    <property type="entry name" value="PROTEIN_KINASE_DOM"/>
    <property type="match status" value="1"/>
</dbReference>
<comment type="caution">
    <text evidence="5">The sequence shown here is derived from an EMBL/GenBank/DDBJ whole genome shotgun (WGS) entry which is preliminary data.</text>
</comment>
<evidence type="ECO:0000313" key="6">
    <source>
        <dbReference type="Proteomes" id="UP001281761"/>
    </source>
</evidence>
<dbReference type="InterPro" id="IPR011009">
    <property type="entry name" value="Kinase-like_dom_sf"/>
</dbReference>
<reference evidence="5 6" key="1">
    <citation type="journal article" date="2022" name="bioRxiv">
        <title>Genomics of Preaxostyla Flagellates Illuminates Evolutionary Transitions and the Path Towards Mitochondrial Loss.</title>
        <authorList>
            <person name="Novak L.V.F."/>
            <person name="Treitli S.C."/>
            <person name="Pyrih J."/>
            <person name="Halakuc P."/>
            <person name="Pipaliya S.V."/>
            <person name="Vacek V."/>
            <person name="Brzon O."/>
            <person name="Soukal P."/>
            <person name="Eme L."/>
            <person name="Dacks J.B."/>
            <person name="Karnkowska A."/>
            <person name="Elias M."/>
            <person name="Hampl V."/>
        </authorList>
    </citation>
    <scope>NUCLEOTIDE SEQUENCE [LARGE SCALE GENOMIC DNA]</scope>
    <source>
        <strain evidence="5">NAU3</strain>
        <tissue evidence="5">Gut</tissue>
    </source>
</reference>
<dbReference type="PANTHER" id="PTHR23257">
    <property type="entry name" value="SERINE-THREONINE PROTEIN KINASE"/>
    <property type="match status" value="1"/>
</dbReference>
<keyword evidence="6" id="KW-1185">Reference proteome</keyword>
<evidence type="ECO:0000313" key="5">
    <source>
        <dbReference type="EMBL" id="KAK2962033.1"/>
    </source>
</evidence>
<dbReference type="Proteomes" id="UP001281761">
    <property type="component" value="Unassembled WGS sequence"/>
</dbReference>
<feature type="transmembrane region" description="Helical" evidence="2">
    <location>
        <begin position="1668"/>
        <end position="1691"/>
    </location>
</feature>
<keyword evidence="2" id="KW-1133">Transmembrane helix</keyword>
<sequence length="2029" mass="221170">MLFLTPFCVHVLLGLAHAFEPSFDRSSPVSLSSIINDQLRNGRAFGTSRSVHFSATEVVHGHQVLISSQHLHFEGTSTPFVHTSHLELTNIALLEDRHEPSSNSLGECTFVASLLNTSLSMEGFIFHVIASKHAMIKVDSLSLTISKCTVLTEGSLSPFVISNGGGCSSSSISIVSSQYEASSRTVVSLPPLTSLALPLNNHPSTHDSFPDAFDAAVNVVHGSGLHLDDVHLGLGTGPLFDFGVLSSLSPAVPPTTISLTDSSLTNTSSLSPKTTRRLFPLARQILVSCVVERCTNHFSGTAAADVNLCGSFLASNSSFEKCSSNLDESDTHPIYTLLHRTGTNLITVPSGTLIQDVEVTRCTFKDMTSSTYASAIQFFKTSGNTAIRECSFYDCNGTSTYGGAVCVSPDPSKYSITFSSCIVVRCKGTQVFGGAVALFDMVPLTCSDCVFYSTESTQFGSALNVVNAQSSQQSTLSNSIFDSSCAKSVGNGSALCFRTSKNFVLSSLRFINTEVADARDIYCYGMVVEIDESCVLHCQSSRSSLICRTYTDTNTPVSSQDDLFQTITQETLVKSFVGSESDDGTATFTIEVEDEVTGEMVVLLENFQSTRSSPPPIHRSLTFSFPTAAKTASCTVDVGDTELIQSPVSEYMLRRASIADWLVHITPLSVSSTAVSFNDEMKTIIDISLNCDGTVQAGYSILVKTGNTERNLSLAVGSDRRTLVASGSISTLAGSVFTFSTDYTIVAVKDLWGSALVLPDAVSFTTPAEPPRLIKMTHSGLDSTGEYLIVKVRGRQMPVGTYTVELSSGGSFDVEFVAERNGESLEERDSEPASVPIYGSEKILSFDTQTSIVRAVVKSTTTKVTVSESETEMLTPAEPSRITAITGVTYDDQFTQLTLSFTGIKCTAPVHKVTVKNTATQETYQFDVNFDTPQTGTRIETIWKEEGTTKIKFGATYEVVGVTASVGEIFFESGMSFEVVPARHRLLSAGTVVFDDHRNVSTVPLKGDNMPLGNTTLKLVDATHYTETNEYLFVDVEISFTDGTDGLIEVELYPNPQLVYGHSYNTSKMTRSGIDETMFITTQFAFQMPTEPSRLEKVTPVLNNETTRVILTFEGRLFDSGEYSLKIQPTASNTDITVPLTCNEDGTLSCSITTEGTDTPHVLFGEVYTIAQITKDSAPIVINPQAKQFTVPIATLKSISFAFTNSPCTSFKLVLTTENVPINQHYTLMLKSGKSFPVTFSTSKQGETASHPIGLSDTLQYGTEYEIADLIEDSSSSPMRKQTETFTTLKRPLNFTAFVDQSSVSDDVMCGDQLNPCGSIWKAWDVAVGLKHDEITLRILKETTETQPFVVSKDMSVLIENGKNLNAVFRISASSTHSEGSGLITVNEGSLELKKVEVAVETASKSFVFLFGVNSIIVLENCVVDGVNIPLPNSDSLSVCEWKSGVIRLDNCETTIDWTKFHELPQGALHMKNGTITIDGSIFRDNTPNHDSFPSARRNIQCSDGGEVRIGTLTGGDGSQNTSSPWIALGNCKLNSTSVDVRKSLFIPILDSNKTTSNSTKDFYEVSLVGSVLMPCGLGLEVVEWDEKKKVEKRSTRMDLTGLNSSEWTETSVSFKLNRSSIKNIDHSLELHAKLSFGQNQSTDNFFLLKLSDATAKKAHTLEQAKKMMVWLIPVIVVVVALLLVLLLVLICRRKRQQKRDAENLIKNREMDPQESLAVEKYDDHNVIVVPMDADHTNNMIHHNVPNTMGSHAVPQEDTLNKMDNAQSGEGVHGYAKTKMAVRCGEELVEVPVNVNNTLYNRLHKGGPPLDTQNVFRMITRGLAQLAKHNPQMPILTRLSPMWVFLDGDTPLFQVYDNNATAQTNIPESSFFRGSEHKTMNESLVPSIEDVKQTRSAANGSSFSHSLAGQSSDRTSDGQRWMVPEVADKKVEIDTSKASVFSLGLILWEMETGLVPFGEIDAVNAQRQLGTGSLPLMDSWTNESKIELVRRCLNLDPKERPTLDEICSLLDSDAELGKPAVVKQNMEEC</sequence>
<dbReference type="Pfam" id="PF07714">
    <property type="entry name" value="PK_Tyr_Ser-Thr"/>
    <property type="match status" value="1"/>
</dbReference>
<feature type="region of interest" description="Disordered" evidence="1">
    <location>
        <begin position="1895"/>
        <end position="1920"/>
    </location>
</feature>
<evidence type="ECO:0000256" key="2">
    <source>
        <dbReference type="SAM" id="Phobius"/>
    </source>
</evidence>
<evidence type="ECO:0000259" key="4">
    <source>
        <dbReference type="PROSITE" id="PS50011"/>
    </source>
</evidence>
<organism evidence="5 6">
    <name type="scientific">Blattamonas nauphoetae</name>
    <dbReference type="NCBI Taxonomy" id="2049346"/>
    <lineage>
        <taxon>Eukaryota</taxon>
        <taxon>Metamonada</taxon>
        <taxon>Preaxostyla</taxon>
        <taxon>Oxymonadida</taxon>
        <taxon>Blattamonas</taxon>
    </lineage>
</organism>